<comment type="caution">
    <text evidence="1">The sequence shown here is derived from an EMBL/GenBank/DDBJ whole genome shotgun (WGS) entry which is preliminary data.</text>
</comment>
<sequence>MNGGQILKLPFHVICKQTKCPFDLVFCAFKFHCGSQWLFMFCPKCIFTMNCNVLIGHLLCNSRMRLQVVCILAGNVQRLLFLSKKYKVTQNKLSLSDQCIWGLLYRAHRDCWLTGSKQSSETDTVNHNTEANGLA</sequence>
<proteinExistence type="predicted"/>
<organism evidence="1 2">
    <name type="scientific">Conger conger</name>
    <name type="common">Conger eel</name>
    <name type="synonym">Muraena conger</name>
    <dbReference type="NCBI Taxonomy" id="82655"/>
    <lineage>
        <taxon>Eukaryota</taxon>
        <taxon>Metazoa</taxon>
        <taxon>Chordata</taxon>
        <taxon>Craniata</taxon>
        <taxon>Vertebrata</taxon>
        <taxon>Euteleostomi</taxon>
        <taxon>Actinopterygii</taxon>
        <taxon>Neopterygii</taxon>
        <taxon>Teleostei</taxon>
        <taxon>Anguilliformes</taxon>
        <taxon>Congridae</taxon>
        <taxon>Conger</taxon>
    </lineage>
</organism>
<gene>
    <name evidence="1" type="ORF">COCON_G00224730</name>
</gene>
<evidence type="ECO:0000313" key="2">
    <source>
        <dbReference type="Proteomes" id="UP001152803"/>
    </source>
</evidence>
<dbReference type="EMBL" id="JAFJMO010000018">
    <property type="protein sequence ID" value="KAJ8250551.1"/>
    <property type="molecule type" value="Genomic_DNA"/>
</dbReference>
<dbReference type="AlphaFoldDB" id="A0A9Q1CWK0"/>
<name>A0A9Q1CWK0_CONCO</name>
<protein>
    <submittedName>
        <fullName evidence="1">Uncharacterized protein</fullName>
    </submittedName>
</protein>
<accession>A0A9Q1CWK0</accession>
<evidence type="ECO:0000313" key="1">
    <source>
        <dbReference type="EMBL" id="KAJ8250551.1"/>
    </source>
</evidence>
<dbReference type="Proteomes" id="UP001152803">
    <property type="component" value="Unassembled WGS sequence"/>
</dbReference>
<reference evidence="1" key="1">
    <citation type="journal article" date="2023" name="Science">
        <title>Genome structures resolve the early diversification of teleost fishes.</title>
        <authorList>
            <person name="Parey E."/>
            <person name="Louis A."/>
            <person name="Montfort J."/>
            <person name="Bouchez O."/>
            <person name="Roques C."/>
            <person name="Iampietro C."/>
            <person name="Lluch J."/>
            <person name="Castinel A."/>
            <person name="Donnadieu C."/>
            <person name="Desvignes T."/>
            <person name="Floi Bucao C."/>
            <person name="Jouanno E."/>
            <person name="Wen M."/>
            <person name="Mejri S."/>
            <person name="Dirks R."/>
            <person name="Jansen H."/>
            <person name="Henkel C."/>
            <person name="Chen W.J."/>
            <person name="Zahm M."/>
            <person name="Cabau C."/>
            <person name="Klopp C."/>
            <person name="Thompson A.W."/>
            <person name="Robinson-Rechavi M."/>
            <person name="Braasch I."/>
            <person name="Lecointre G."/>
            <person name="Bobe J."/>
            <person name="Postlethwait J.H."/>
            <person name="Berthelot C."/>
            <person name="Roest Crollius H."/>
            <person name="Guiguen Y."/>
        </authorList>
    </citation>
    <scope>NUCLEOTIDE SEQUENCE</scope>
    <source>
        <strain evidence="1">Concon-B</strain>
    </source>
</reference>
<keyword evidence="2" id="KW-1185">Reference proteome</keyword>